<evidence type="ECO:0000256" key="1">
    <source>
        <dbReference type="ARBA" id="ARBA00022729"/>
    </source>
</evidence>
<dbReference type="RefSeq" id="WP_091899914.1">
    <property type="nucleotide sequence ID" value="NZ_FOIQ01000001.1"/>
</dbReference>
<feature type="signal peptide" evidence="2">
    <location>
        <begin position="1"/>
        <end position="19"/>
    </location>
</feature>
<dbReference type="Pfam" id="PF16584">
    <property type="entry name" value="LolA_2"/>
    <property type="match status" value="1"/>
</dbReference>
<organism evidence="3 4">
    <name type="scientific">Prevotella aff. ruminicola Tc2-24</name>
    <dbReference type="NCBI Taxonomy" id="81582"/>
    <lineage>
        <taxon>Bacteria</taxon>
        <taxon>Pseudomonadati</taxon>
        <taxon>Bacteroidota</taxon>
        <taxon>Bacteroidia</taxon>
        <taxon>Bacteroidales</taxon>
        <taxon>Prevotellaceae</taxon>
        <taxon>Prevotella</taxon>
    </lineage>
</organism>
<reference evidence="3 4" key="1">
    <citation type="submission" date="2016-10" db="EMBL/GenBank/DDBJ databases">
        <authorList>
            <person name="de Groot N.N."/>
        </authorList>
    </citation>
    <scope>NUCLEOTIDE SEQUENCE [LARGE SCALE GENOMIC DNA]</scope>
    <source>
        <strain evidence="3 4">TC2-24</strain>
    </source>
</reference>
<dbReference type="Proteomes" id="UP000199373">
    <property type="component" value="Unassembled WGS sequence"/>
</dbReference>
<evidence type="ECO:0000313" key="3">
    <source>
        <dbReference type="EMBL" id="SEV82904.1"/>
    </source>
</evidence>
<keyword evidence="4" id="KW-1185">Reference proteome</keyword>
<name>A0A1I0M4M7_9BACT</name>
<dbReference type="SUPFAM" id="SSF89392">
    <property type="entry name" value="Prokaryotic lipoproteins and lipoprotein localization factors"/>
    <property type="match status" value="1"/>
</dbReference>
<sequence length="198" mass="22267">MKKICFLITTALLCATASAQTARTVLDKAAAAITAKEGVKANFRTSGSYGNTSGTIAIKGQKFHATTPQATIWFDGKTQWTYMKNNDEVNVSTPTEAQLQAINPYNFINLYKKGYESTLNKTGKDYVVHLTATSKERKIKELFITIDKKTYHPTQVKLLQGKKWSIFDISDLKKQRIPDSQFRFNAKDFPTAEVIDLR</sequence>
<dbReference type="InterPro" id="IPR029046">
    <property type="entry name" value="LolA/LolB/LppX"/>
</dbReference>
<accession>A0A1I0M4M7</accession>
<evidence type="ECO:0000313" key="4">
    <source>
        <dbReference type="Proteomes" id="UP000199373"/>
    </source>
</evidence>
<evidence type="ECO:0000256" key="2">
    <source>
        <dbReference type="SAM" id="SignalP"/>
    </source>
</evidence>
<dbReference type="AlphaFoldDB" id="A0A1I0M4M7"/>
<dbReference type="InterPro" id="IPR004564">
    <property type="entry name" value="OM_lipoprot_carrier_LolA-like"/>
</dbReference>
<proteinExistence type="predicted"/>
<dbReference type="Gene3D" id="2.50.20.10">
    <property type="entry name" value="Lipoprotein localisation LolA/LolB/LppX"/>
    <property type="match status" value="1"/>
</dbReference>
<gene>
    <name evidence="3" type="ORF">SAMN04487850_0287</name>
</gene>
<dbReference type="CDD" id="cd16325">
    <property type="entry name" value="LolA"/>
    <property type="match status" value="1"/>
</dbReference>
<feature type="chain" id="PRO_5011640671" evidence="2">
    <location>
        <begin position="20"/>
        <end position="198"/>
    </location>
</feature>
<keyword evidence="1 2" id="KW-0732">Signal</keyword>
<keyword evidence="3" id="KW-0449">Lipoprotein</keyword>
<dbReference type="EMBL" id="FOIQ01000001">
    <property type="protein sequence ID" value="SEV82904.1"/>
    <property type="molecule type" value="Genomic_DNA"/>
</dbReference>
<protein>
    <submittedName>
        <fullName evidence="3">Outer membrane lipoprotein-sorting protein</fullName>
    </submittedName>
</protein>